<dbReference type="OrthoDB" id="2242521at2"/>
<keyword evidence="1" id="KW-1133">Transmembrane helix</keyword>
<organism evidence="3 4">
    <name type="scientific">Schleiferilactobacillus perolens DSM 12744</name>
    <dbReference type="NCBI Taxonomy" id="1423792"/>
    <lineage>
        <taxon>Bacteria</taxon>
        <taxon>Bacillati</taxon>
        <taxon>Bacillota</taxon>
        <taxon>Bacilli</taxon>
        <taxon>Lactobacillales</taxon>
        <taxon>Lactobacillaceae</taxon>
        <taxon>Schleiferilactobacillus</taxon>
    </lineage>
</organism>
<dbReference type="AlphaFoldDB" id="A0A0R1N8N5"/>
<dbReference type="Gene3D" id="3.10.450.40">
    <property type="match status" value="2"/>
</dbReference>
<name>A0A0R1N8N5_9LACO</name>
<keyword evidence="1" id="KW-0472">Membrane</keyword>
<feature type="domain" description="Cell wall elongation regulator TseB-like" evidence="2">
    <location>
        <begin position="38"/>
        <end position="82"/>
    </location>
</feature>
<keyword evidence="4" id="KW-1185">Reference proteome</keyword>
<dbReference type="STRING" id="1423792.FD09_GL001210"/>
<dbReference type="InterPro" id="IPR046350">
    <property type="entry name" value="Cystatin_sf"/>
</dbReference>
<dbReference type="EMBL" id="AZEC01000002">
    <property type="protein sequence ID" value="KRL14050.1"/>
    <property type="molecule type" value="Genomic_DNA"/>
</dbReference>
<gene>
    <name evidence="3" type="ORF">FD09_GL001210</name>
</gene>
<protein>
    <recommendedName>
        <fullName evidence="2">Cell wall elongation regulator TseB-like domain-containing protein</fullName>
    </recommendedName>
</protein>
<comment type="caution">
    <text evidence="3">The sequence shown here is derived from an EMBL/GenBank/DDBJ whole genome shotgun (WGS) entry which is preliminary data.</text>
</comment>
<dbReference type="SUPFAM" id="SSF54403">
    <property type="entry name" value="Cystatin/monellin"/>
    <property type="match status" value="2"/>
</dbReference>
<evidence type="ECO:0000313" key="4">
    <source>
        <dbReference type="Proteomes" id="UP000051330"/>
    </source>
</evidence>
<evidence type="ECO:0000256" key="1">
    <source>
        <dbReference type="SAM" id="Phobius"/>
    </source>
</evidence>
<feature type="transmembrane region" description="Helical" evidence="1">
    <location>
        <begin position="9"/>
        <end position="28"/>
    </location>
</feature>
<reference evidence="3 4" key="1">
    <citation type="journal article" date="2015" name="Genome Announc.">
        <title>Expanding the biotechnology potential of lactobacilli through comparative genomics of 213 strains and associated genera.</title>
        <authorList>
            <person name="Sun Z."/>
            <person name="Harris H.M."/>
            <person name="McCann A."/>
            <person name="Guo C."/>
            <person name="Argimon S."/>
            <person name="Zhang W."/>
            <person name="Yang X."/>
            <person name="Jeffery I.B."/>
            <person name="Cooney J.C."/>
            <person name="Kagawa T.F."/>
            <person name="Liu W."/>
            <person name="Song Y."/>
            <person name="Salvetti E."/>
            <person name="Wrobel A."/>
            <person name="Rasinkangas P."/>
            <person name="Parkhill J."/>
            <person name="Rea M.C."/>
            <person name="O'Sullivan O."/>
            <person name="Ritari J."/>
            <person name="Douillard F.P."/>
            <person name="Paul Ross R."/>
            <person name="Yang R."/>
            <person name="Briner A.E."/>
            <person name="Felis G.E."/>
            <person name="de Vos W.M."/>
            <person name="Barrangou R."/>
            <person name="Klaenhammer T.R."/>
            <person name="Caufield P.W."/>
            <person name="Cui Y."/>
            <person name="Zhang H."/>
            <person name="O'Toole P.W."/>
        </authorList>
    </citation>
    <scope>NUCLEOTIDE SEQUENCE [LARGE SCALE GENOMIC DNA]</scope>
    <source>
        <strain evidence="3 4">DSM 12744</strain>
    </source>
</reference>
<evidence type="ECO:0000259" key="2">
    <source>
        <dbReference type="Pfam" id="PF17881"/>
    </source>
</evidence>
<dbReference type="Proteomes" id="UP000051330">
    <property type="component" value="Unassembled WGS sequence"/>
</dbReference>
<sequence>MRSNWQKWAYWGALIIIVAGIFSVYLVATAPRRNAESQAINVAEKTASLTTPQTFFMFQRDETYYTVGGKTKDGQSVFVIINARSGRTHTVSAGAGLSATQAQNRARQISGQQQVEKTVLGWYRGAATWEVTLRSHSGNYQYVLLNYRTGKTV</sequence>
<dbReference type="InterPro" id="IPR041401">
    <property type="entry name" value="TseB-like_dom"/>
</dbReference>
<dbReference type="RefSeq" id="WP_057817911.1">
    <property type="nucleotide sequence ID" value="NZ_AZEC01000002.1"/>
</dbReference>
<evidence type="ECO:0000313" key="3">
    <source>
        <dbReference type="EMBL" id="KRL14050.1"/>
    </source>
</evidence>
<keyword evidence="1" id="KW-0812">Transmembrane</keyword>
<dbReference type="Pfam" id="PF17881">
    <property type="entry name" value="TseB"/>
    <property type="match status" value="1"/>
</dbReference>
<dbReference type="PATRIC" id="fig|1423792.3.peg.1230"/>
<proteinExistence type="predicted"/>
<accession>A0A0R1N8N5</accession>